<gene>
    <name evidence="1" type="ORF">CISIN_1g043100mg</name>
</gene>
<sequence length="107" mass="12309">MHTIILLQSASDAAICIYRVLDSEVFSLDGFFSSAGMLICMHPTRGTEVETKVPFYLSCVRKYLFDKQLWLFESTCAQTCLHIAMGLEDIFRTELGFYLFNFIYLLV</sequence>
<reference evidence="1 2" key="1">
    <citation type="submission" date="2014-04" db="EMBL/GenBank/DDBJ databases">
        <authorList>
            <consortium name="International Citrus Genome Consortium"/>
            <person name="Gmitter F."/>
            <person name="Chen C."/>
            <person name="Farmerie W."/>
            <person name="Harkins T."/>
            <person name="Desany B."/>
            <person name="Mohiuddin M."/>
            <person name="Kodira C."/>
            <person name="Borodovsky M."/>
            <person name="Lomsadze A."/>
            <person name="Burns P."/>
            <person name="Jenkins J."/>
            <person name="Prochnik S."/>
            <person name="Shu S."/>
            <person name="Chapman J."/>
            <person name="Pitluck S."/>
            <person name="Schmutz J."/>
            <person name="Rokhsar D."/>
        </authorList>
    </citation>
    <scope>NUCLEOTIDE SEQUENCE</scope>
</reference>
<dbReference type="AlphaFoldDB" id="A0A067GCS1"/>
<protein>
    <submittedName>
        <fullName evidence="1">Uncharacterized protein</fullName>
    </submittedName>
</protein>
<name>A0A067GCS1_CITSI</name>
<keyword evidence="2" id="KW-1185">Reference proteome</keyword>
<organism evidence="1 2">
    <name type="scientific">Citrus sinensis</name>
    <name type="common">Sweet orange</name>
    <name type="synonym">Citrus aurantium var. sinensis</name>
    <dbReference type="NCBI Taxonomy" id="2711"/>
    <lineage>
        <taxon>Eukaryota</taxon>
        <taxon>Viridiplantae</taxon>
        <taxon>Streptophyta</taxon>
        <taxon>Embryophyta</taxon>
        <taxon>Tracheophyta</taxon>
        <taxon>Spermatophyta</taxon>
        <taxon>Magnoliopsida</taxon>
        <taxon>eudicotyledons</taxon>
        <taxon>Gunneridae</taxon>
        <taxon>Pentapetalae</taxon>
        <taxon>rosids</taxon>
        <taxon>malvids</taxon>
        <taxon>Sapindales</taxon>
        <taxon>Rutaceae</taxon>
        <taxon>Aurantioideae</taxon>
        <taxon>Citrus</taxon>
    </lineage>
</organism>
<accession>A0A067GCS1</accession>
<evidence type="ECO:0000313" key="1">
    <source>
        <dbReference type="EMBL" id="KDO73151.1"/>
    </source>
</evidence>
<proteinExistence type="predicted"/>
<evidence type="ECO:0000313" key="2">
    <source>
        <dbReference type="Proteomes" id="UP000027120"/>
    </source>
</evidence>
<dbReference type="EMBL" id="KK784886">
    <property type="protein sequence ID" value="KDO73151.1"/>
    <property type="molecule type" value="Genomic_DNA"/>
</dbReference>
<dbReference type="Proteomes" id="UP000027120">
    <property type="component" value="Unassembled WGS sequence"/>
</dbReference>